<keyword evidence="2" id="KW-1185">Reference proteome</keyword>
<proteinExistence type="predicted"/>
<organism evidence="1 2">
    <name type="scientific">Streptomyces varsoviensis</name>
    <dbReference type="NCBI Taxonomy" id="67373"/>
    <lineage>
        <taxon>Bacteria</taxon>
        <taxon>Bacillati</taxon>
        <taxon>Actinomycetota</taxon>
        <taxon>Actinomycetes</taxon>
        <taxon>Kitasatosporales</taxon>
        <taxon>Streptomycetaceae</taxon>
        <taxon>Streptomyces</taxon>
    </lineage>
</organism>
<dbReference type="Proteomes" id="UP000037020">
    <property type="component" value="Unassembled WGS sequence"/>
</dbReference>
<protein>
    <submittedName>
        <fullName evidence="1">Uncharacterized protein</fullName>
    </submittedName>
</protein>
<comment type="caution">
    <text evidence="1">The sequence shown here is derived from an EMBL/GenBank/DDBJ whole genome shotgun (WGS) entry which is preliminary data.</text>
</comment>
<gene>
    <name evidence="1" type="ORF">ADK38_27440</name>
</gene>
<reference evidence="1 2" key="1">
    <citation type="submission" date="2015-07" db="EMBL/GenBank/DDBJ databases">
        <authorList>
            <person name="Ju K.-S."/>
            <person name="Doroghazi J.R."/>
            <person name="Metcalf W.W."/>
        </authorList>
    </citation>
    <scope>NUCLEOTIDE SEQUENCE [LARGE SCALE GENOMIC DNA]</scope>
    <source>
        <strain evidence="1 2">NRRL B-3589</strain>
    </source>
</reference>
<evidence type="ECO:0000313" key="2">
    <source>
        <dbReference type="Proteomes" id="UP000037020"/>
    </source>
</evidence>
<evidence type="ECO:0000313" key="1">
    <source>
        <dbReference type="EMBL" id="KOG87087.1"/>
    </source>
</evidence>
<accession>A0ABR5J0Y7</accession>
<feature type="non-terminal residue" evidence="1">
    <location>
        <position position="92"/>
    </location>
</feature>
<dbReference type="EMBL" id="LGUT01002440">
    <property type="protein sequence ID" value="KOG87087.1"/>
    <property type="molecule type" value="Genomic_DNA"/>
</dbReference>
<name>A0ABR5J0Y7_9ACTN</name>
<sequence length="92" mass="9874">MMFPLQQDHAAARLLTASREAAQAAADEWYRRGVALFLVGPAWEAVKLPASLVHGVAAGRHRGWVRAMMYCFGVTGPVARVGGNYVVLVPPG</sequence>